<dbReference type="AlphaFoldDB" id="A0A6L4WPM7"/>
<evidence type="ECO:0000256" key="1">
    <source>
        <dbReference type="SAM" id="Phobius"/>
    </source>
</evidence>
<proteinExistence type="predicted"/>
<sequence>MKLLNKIVDYIFQYLISRKLSMYKVGLTLVFFGTLFFATGAYDFTSENFSFKWDNTSSGIEYIVGSILILAGIGLIYKKNIDDYRIASKKENYLYYISDSKLDSADSFDKSFLPEEGRTNLSRTERKINTYKKDEVIDSYMNDMKFEIKPRAKNKNVENTYLASLGGFPHLYLMGSNFGSAYTSNISIFDFDRDQFIWYIPNKGGSKIKYKVNFEEVDIDKKVSKLKYNGNSEVGIAISNSFSIEKASIPQELVDNTLFLVLEDSLGINNVEGQISQKSLLEQLNNIIGELSNTKSKIHLFVSARASFCINLGTRYMPKTYPSIVLHNYNKDTKDRDWCIELLNGKIL</sequence>
<keyword evidence="1" id="KW-0812">Transmembrane</keyword>
<dbReference type="EMBL" id="WFKK01000052">
    <property type="protein sequence ID" value="KAB7885724.1"/>
    <property type="molecule type" value="Genomic_DNA"/>
</dbReference>
<feature type="domain" description="SMODS-associated and fused to various effectors" evidence="2">
    <location>
        <begin position="153"/>
        <end position="335"/>
    </location>
</feature>
<accession>A0A6L4WPM7</accession>
<dbReference type="Proteomes" id="UP000461010">
    <property type="component" value="Unassembled WGS sequence"/>
</dbReference>
<evidence type="ECO:0000313" key="5">
    <source>
        <dbReference type="Proteomes" id="UP000461010"/>
    </source>
</evidence>
<evidence type="ECO:0000313" key="3">
    <source>
        <dbReference type="EMBL" id="KAB7885724.1"/>
    </source>
</evidence>
<keyword evidence="1" id="KW-1133">Transmembrane helix</keyword>
<gene>
    <name evidence="4" type="ORF">GBG18_13605</name>
    <name evidence="3" type="ORF">GBG19_13560</name>
</gene>
<dbReference type="InterPro" id="IPR040836">
    <property type="entry name" value="SAVED"/>
</dbReference>
<protein>
    <submittedName>
        <fullName evidence="3">SAVED domain-containing protein</fullName>
    </submittedName>
</protein>
<organism evidence="3 6">
    <name type="scientific">Poseidonibacter ostreae</name>
    <dbReference type="NCBI Taxonomy" id="2654171"/>
    <lineage>
        <taxon>Bacteria</taxon>
        <taxon>Pseudomonadati</taxon>
        <taxon>Campylobacterota</taxon>
        <taxon>Epsilonproteobacteria</taxon>
        <taxon>Campylobacterales</taxon>
        <taxon>Arcobacteraceae</taxon>
        <taxon>Poseidonibacter</taxon>
    </lineage>
</organism>
<keyword evidence="1" id="KW-0472">Membrane</keyword>
<dbReference type="RefSeq" id="WP_152191918.1">
    <property type="nucleotide sequence ID" value="NZ_WFKI01000037.1"/>
</dbReference>
<feature type="transmembrane region" description="Helical" evidence="1">
    <location>
        <begin position="59"/>
        <end position="77"/>
    </location>
</feature>
<keyword evidence="5" id="KW-1185">Reference proteome</keyword>
<dbReference type="Proteomes" id="UP000472839">
    <property type="component" value="Unassembled WGS sequence"/>
</dbReference>
<feature type="transmembrane region" description="Helical" evidence="1">
    <location>
        <begin position="21"/>
        <end position="39"/>
    </location>
</feature>
<reference evidence="5 6" key="1">
    <citation type="submission" date="2019-10" db="EMBL/GenBank/DDBJ databases">
        <title>Poseidonibacter ostreae sp. nov., isolated from the gut of the Ostrea denselamellosa.</title>
        <authorList>
            <person name="Choi A."/>
        </authorList>
    </citation>
    <scope>NUCLEOTIDE SEQUENCE [LARGE SCALE GENOMIC DNA]</scope>
    <source>
        <strain evidence="3 6">SJOD-M-33</strain>
        <strain evidence="4 5">SJOD-M-5</strain>
    </source>
</reference>
<evidence type="ECO:0000313" key="6">
    <source>
        <dbReference type="Proteomes" id="UP000472839"/>
    </source>
</evidence>
<name>A0A6L4WPM7_9BACT</name>
<evidence type="ECO:0000313" key="4">
    <source>
        <dbReference type="EMBL" id="KAB7887922.1"/>
    </source>
</evidence>
<evidence type="ECO:0000259" key="2">
    <source>
        <dbReference type="Pfam" id="PF18145"/>
    </source>
</evidence>
<dbReference type="EMBL" id="WFKJ01000056">
    <property type="protein sequence ID" value="KAB7887922.1"/>
    <property type="molecule type" value="Genomic_DNA"/>
</dbReference>
<dbReference type="Pfam" id="PF18145">
    <property type="entry name" value="SAVED"/>
    <property type="match status" value="1"/>
</dbReference>
<comment type="caution">
    <text evidence="3">The sequence shown here is derived from an EMBL/GenBank/DDBJ whole genome shotgun (WGS) entry which is preliminary data.</text>
</comment>
<dbReference type="NCBIfam" id="NF033611">
    <property type="entry name" value="SAVED"/>
    <property type="match status" value="1"/>
</dbReference>